<evidence type="ECO:0008006" key="2">
    <source>
        <dbReference type="Google" id="ProtNLM"/>
    </source>
</evidence>
<dbReference type="EMBL" id="UOGD01000231">
    <property type="protein sequence ID" value="VAX22554.1"/>
    <property type="molecule type" value="Genomic_DNA"/>
</dbReference>
<reference evidence="1" key="1">
    <citation type="submission" date="2018-06" db="EMBL/GenBank/DDBJ databases">
        <authorList>
            <person name="Zhirakovskaya E."/>
        </authorList>
    </citation>
    <scope>NUCLEOTIDE SEQUENCE</scope>
</reference>
<proteinExistence type="predicted"/>
<accession>A0A3B1CER2</accession>
<gene>
    <name evidence="1" type="ORF">MNBD_IGNAVI01-1979</name>
</gene>
<name>A0A3B1CER2_9ZZZZ</name>
<dbReference type="AlphaFoldDB" id="A0A3B1CER2"/>
<organism evidence="1">
    <name type="scientific">hydrothermal vent metagenome</name>
    <dbReference type="NCBI Taxonomy" id="652676"/>
    <lineage>
        <taxon>unclassified sequences</taxon>
        <taxon>metagenomes</taxon>
        <taxon>ecological metagenomes</taxon>
    </lineage>
</organism>
<feature type="non-terminal residue" evidence="1">
    <location>
        <position position="1"/>
    </location>
</feature>
<protein>
    <recommendedName>
        <fullName evidence="2">FlgD Ig-like domain-containing protein</fullName>
    </recommendedName>
</protein>
<evidence type="ECO:0000313" key="1">
    <source>
        <dbReference type="EMBL" id="VAX22554.1"/>
    </source>
</evidence>
<dbReference type="Gene3D" id="2.60.40.4070">
    <property type="match status" value="1"/>
</dbReference>
<sequence length="45" mass="4995">NKSGRRMVKWNGMNNNGNKLPSGIYIYVTDSDGQILKGKLAIIND</sequence>